<sequence>MKKDKSKRKVSFKENKDKLFFYSACAVIIIIALSLFNFSLFIYPKKTVKTQDNVQSKDEIFYWEGFVREHPSYIAGWLELAKSYYKIGEFALAQSALQNAESIDPNSEDLKSLKTKFNN</sequence>
<protein>
    <submittedName>
        <fullName evidence="3">Uncharacterized protein</fullName>
    </submittedName>
</protein>
<dbReference type="AlphaFoldDB" id="A0A1F7Y0D0"/>
<proteinExistence type="predicted"/>
<feature type="transmembrane region" description="Helical" evidence="2">
    <location>
        <begin position="20"/>
        <end position="43"/>
    </location>
</feature>
<dbReference type="SUPFAM" id="SSF48452">
    <property type="entry name" value="TPR-like"/>
    <property type="match status" value="1"/>
</dbReference>
<evidence type="ECO:0000256" key="1">
    <source>
        <dbReference type="PROSITE-ProRule" id="PRU00339"/>
    </source>
</evidence>
<evidence type="ECO:0000313" key="3">
    <source>
        <dbReference type="EMBL" id="OGM20764.1"/>
    </source>
</evidence>
<name>A0A1F7Y0D0_9BACT</name>
<keyword evidence="2" id="KW-1133">Transmembrane helix</keyword>
<reference evidence="3 4" key="1">
    <citation type="journal article" date="2016" name="Nat. Commun.">
        <title>Thousands of microbial genomes shed light on interconnected biogeochemical processes in an aquifer system.</title>
        <authorList>
            <person name="Anantharaman K."/>
            <person name="Brown C.T."/>
            <person name="Hug L.A."/>
            <person name="Sharon I."/>
            <person name="Castelle C.J."/>
            <person name="Probst A.J."/>
            <person name="Thomas B.C."/>
            <person name="Singh A."/>
            <person name="Wilkins M.J."/>
            <person name="Karaoz U."/>
            <person name="Brodie E.L."/>
            <person name="Williams K.H."/>
            <person name="Hubbard S.S."/>
            <person name="Banfield J.F."/>
        </authorList>
    </citation>
    <scope>NUCLEOTIDE SEQUENCE [LARGE SCALE GENOMIC DNA]</scope>
</reference>
<organism evidence="3 4">
    <name type="scientific">Candidatus Woesebacteria bacterium RIFCSPHIGHO2_01_FULL_38_9</name>
    <dbReference type="NCBI Taxonomy" id="1802492"/>
    <lineage>
        <taxon>Bacteria</taxon>
        <taxon>Candidatus Woeseibacteriota</taxon>
    </lineage>
</organism>
<gene>
    <name evidence="3" type="ORF">A2714_03745</name>
</gene>
<feature type="repeat" description="TPR" evidence="1">
    <location>
        <begin position="74"/>
        <end position="107"/>
    </location>
</feature>
<dbReference type="Gene3D" id="1.25.40.10">
    <property type="entry name" value="Tetratricopeptide repeat domain"/>
    <property type="match status" value="1"/>
</dbReference>
<dbReference type="InterPro" id="IPR019734">
    <property type="entry name" value="TPR_rpt"/>
</dbReference>
<comment type="caution">
    <text evidence="3">The sequence shown here is derived from an EMBL/GenBank/DDBJ whole genome shotgun (WGS) entry which is preliminary data.</text>
</comment>
<dbReference type="PROSITE" id="PS50005">
    <property type="entry name" value="TPR"/>
    <property type="match status" value="1"/>
</dbReference>
<keyword evidence="1" id="KW-0802">TPR repeat</keyword>
<evidence type="ECO:0000256" key="2">
    <source>
        <dbReference type="SAM" id="Phobius"/>
    </source>
</evidence>
<keyword evidence="2" id="KW-0472">Membrane</keyword>
<evidence type="ECO:0000313" key="4">
    <source>
        <dbReference type="Proteomes" id="UP000178419"/>
    </source>
</evidence>
<keyword evidence="2" id="KW-0812">Transmembrane</keyword>
<dbReference type="InterPro" id="IPR011990">
    <property type="entry name" value="TPR-like_helical_dom_sf"/>
</dbReference>
<dbReference type="EMBL" id="MGGE01000035">
    <property type="protein sequence ID" value="OGM20764.1"/>
    <property type="molecule type" value="Genomic_DNA"/>
</dbReference>
<accession>A0A1F7Y0D0</accession>
<dbReference type="Proteomes" id="UP000178419">
    <property type="component" value="Unassembled WGS sequence"/>
</dbReference>